<feature type="transmembrane region" description="Helical" evidence="2">
    <location>
        <begin position="12"/>
        <end position="33"/>
    </location>
</feature>
<dbReference type="Proteomes" id="UP000316584">
    <property type="component" value="Chromosome"/>
</dbReference>
<sequence length="223" mass="23588">MKRSIHNRTRIGLVCMVVMFAISLQCTVLSSFLSALHEVEHAGELFDAHSFAHDHHHGGEDGHHHPGIHHPDSDASSGSRLTLDGHSHGADPNHVSGEHGFFHFSGAPVLFDQDEDPFPPWRAPSRGDAVGLLSFGPALCTSGRAPQTAHRLSSRQGRIRSSADTGFSPGGADGHWLIQTRATSAAGSALAHQAMPFGLTESVPRALDFGEGMAPARGLIAAA</sequence>
<reference evidence="3 4" key="1">
    <citation type="submission" date="2019-07" db="EMBL/GenBank/DDBJ databases">
        <title>Full genome sequence of Luteimonas sp. Gr-4.</title>
        <authorList>
            <person name="Im W.-T."/>
        </authorList>
    </citation>
    <scope>NUCLEOTIDE SEQUENCE [LARGE SCALE GENOMIC DNA]</scope>
    <source>
        <strain evidence="3 4">Gr-4</strain>
    </source>
</reference>
<evidence type="ECO:0000256" key="2">
    <source>
        <dbReference type="SAM" id="Phobius"/>
    </source>
</evidence>
<dbReference type="EMBL" id="CP042218">
    <property type="protein sequence ID" value="QDW65834.1"/>
    <property type="molecule type" value="Genomic_DNA"/>
</dbReference>
<organism evidence="3 4">
    <name type="scientific">Luteimonas granuli</name>
    <dbReference type="NCBI Taxonomy" id="1176533"/>
    <lineage>
        <taxon>Bacteria</taxon>
        <taxon>Pseudomonadati</taxon>
        <taxon>Pseudomonadota</taxon>
        <taxon>Gammaproteobacteria</taxon>
        <taxon>Lysobacterales</taxon>
        <taxon>Lysobacteraceae</taxon>
        <taxon>Luteimonas</taxon>
    </lineage>
</organism>
<keyword evidence="4" id="KW-1185">Reference proteome</keyword>
<evidence type="ECO:0000313" key="3">
    <source>
        <dbReference type="EMBL" id="QDW65834.1"/>
    </source>
</evidence>
<keyword evidence="2" id="KW-1133">Transmembrane helix</keyword>
<feature type="compositionally biased region" description="Basic and acidic residues" evidence="1">
    <location>
        <begin position="83"/>
        <end position="97"/>
    </location>
</feature>
<dbReference type="RefSeq" id="WP_144889820.1">
    <property type="nucleotide sequence ID" value="NZ_CP042218.1"/>
</dbReference>
<evidence type="ECO:0000313" key="4">
    <source>
        <dbReference type="Proteomes" id="UP000316584"/>
    </source>
</evidence>
<feature type="compositionally biased region" description="Basic and acidic residues" evidence="1">
    <location>
        <begin position="52"/>
        <end position="73"/>
    </location>
</feature>
<dbReference type="KEGG" id="lug:FPZ22_02075"/>
<evidence type="ECO:0000256" key="1">
    <source>
        <dbReference type="SAM" id="MobiDB-lite"/>
    </source>
</evidence>
<feature type="region of interest" description="Disordered" evidence="1">
    <location>
        <begin position="52"/>
        <end position="97"/>
    </location>
</feature>
<proteinExistence type="predicted"/>
<gene>
    <name evidence="3" type="ORF">FPZ22_02075</name>
</gene>
<protein>
    <submittedName>
        <fullName evidence="3">Uncharacterized protein</fullName>
    </submittedName>
</protein>
<name>A0A518N1R0_9GAMM</name>
<keyword evidence="2" id="KW-0812">Transmembrane</keyword>
<feature type="region of interest" description="Disordered" evidence="1">
    <location>
        <begin position="143"/>
        <end position="172"/>
    </location>
</feature>
<dbReference type="AlphaFoldDB" id="A0A518N1R0"/>
<keyword evidence="2" id="KW-0472">Membrane</keyword>
<accession>A0A518N1R0</accession>